<feature type="domain" description="RING-type" evidence="15">
    <location>
        <begin position="42"/>
        <end position="252"/>
    </location>
</feature>
<reference evidence="17" key="3">
    <citation type="submission" date="2015-04" db="UniProtKB">
        <authorList>
            <consortium name="EnsemblPlants"/>
        </authorList>
    </citation>
    <scope>IDENTIFICATION</scope>
    <source>
        <strain evidence="17">cv. Jemalong A17</strain>
    </source>
</reference>
<evidence type="ECO:0000256" key="6">
    <source>
        <dbReference type="ARBA" id="ARBA00012251"/>
    </source>
</evidence>
<dbReference type="Gene3D" id="3.30.40.10">
    <property type="entry name" value="Zinc/RING finger domain, C3HC4 (zinc finger)"/>
    <property type="match status" value="1"/>
</dbReference>
<proteinExistence type="inferred from homology"/>
<dbReference type="InterPro" id="IPR017907">
    <property type="entry name" value="Znf_RING_CS"/>
</dbReference>
<dbReference type="STRING" id="3880.A0A072UWE7"/>
<sequence>MKTKSLSKLIKQAITQTNKQIQIKPEKDKSKTKTAIEQGQSSKICCGICFDSVTNSNMFSTGLCNHPFCTKCISKYVKIEIKEKVVKIKCPDPECSVELKPEHLQCILPKKIIVDWESANCEASIALKEKFYCPYKNCSLLLVNDEAGRAITSCECPYCHRLFCAQCKVPWHGNMNCQEFEKSEIGQGLKQSDRKFLELAKREKWKRCPKCSMHVQRTTGCEHMRCRCGCHFCYICGRDWDGFHTCNHRAREFRNKLVLYSFGISDSLQVQELQTNALSCTILLIKKLFGRINPRLYVILWVSKILPSFILVSKIRHVDIEPILWNFGYFYVSTDFCVLRNLIYFLIPSFKFWEIHCWIITIAQAQLECRNITRMLAWILEFAPPKILGSIPSSVNFVFPNKKKKLFKKVVVDWESAIYESSIVLRQKIYCPYKNCSLLLVNDGLEGVTSCECPSCHRLFCAQCEVPWHADKKCRQFQKSKKVLGEKQLDKKLAQLAKTEMWQKCPRCSIHVEKTLGCDFMKCRCGCYFCYTCGKKFKEFHFANHGKEHVTGSKTNENIRVLGSLCGKNAGSSICW</sequence>
<keyword evidence="10 13" id="KW-0863">Zinc-finger</keyword>
<dbReference type="Pfam" id="PF01485">
    <property type="entry name" value="IBR"/>
    <property type="match status" value="2"/>
</dbReference>
<protein>
    <recommendedName>
        <fullName evidence="6">RBR-type E3 ubiquitin transferase</fullName>
        <ecNumber evidence="6">2.3.2.31</ecNumber>
    </recommendedName>
</protein>
<dbReference type="InterPro" id="IPR044066">
    <property type="entry name" value="TRIAD_supradom"/>
</dbReference>
<dbReference type="GO" id="GO:0005737">
    <property type="term" value="C:cytoplasm"/>
    <property type="evidence" value="ECO:0000318"/>
    <property type="project" value="GO_Central"/>
</dbReference>
<comment type="cofactor">
    <cofactor evidence="2">
        <name>Zn(2+)</name>
        <dbReference type="ChEBI" id="CHEBI:29105"/>
    </cofactor>
</comment>
<evidence type="ECO:0000256" key="11">
    <source>
        <dbReference type="ARBA" id="ARBA00022786"/>
    </source>
</evidence>
<dbReference type="Gene3D" id="1.20.120.1750">
    <property type="match status" value="2"/>
</dbReference>
<comment type="similarity">
    <text evidence="5">Belongs to the RBR family. Ariadne subfamily.</text>
</comment>
<evidence type="ECO:0000256" key="7">
    <source>
        <dbReference type="ARBA" id="ARBA00022679"/>
    </source>
</evidence>
<evidence type="ECO:0000313" key="18">
    <source>
        <dbReference type="Proteomes" id="UP000002051"/>
    </source>
</evidence>
<gene>
    <name evidence="16" type="ordered locus">MTR_3g462570</name>
</gene>
<evidence type="ECO:0000256" key="2">
    <source>
        <dbReference type="ARBA" id="ARBA00001947"/>
    </source>
</evidence>
<keyword evidence="12" id="KW-0862">Zinc</keyword>
<comment type="function">
    <text evidence="3">Might act as an E3 ubiquitin-protein ligase, or as part of E3 complex, which accepts ubiquitin from specific E2 ubiquitin-conjugating enzymes and then transfers it to substrates.</text>
</comment>
<evidence type="ECO:0000256" key="9">
    <source>
        <dbReference type="ARBA" id="ARBA00022737"/>
    </source>
</evidence>
<comment type="pathway">
    <text evidence="4">Protein modification; protein ubiquitination.</text>
</comment>
<evidence type="ECO:0000256" key="12">
    <source>
        <dbReference type="ARBA" id="ARBA00022833"/>
    </source>
</evidence>
<evidence type="ECO:0000259" key="14">
    <source>
        <dbReference type="PROSITE" id="PS50089"/>
    </source>
</evidence>
<evidence type="ECO:0000256" key="13">
    <source>
        <dbReference type="PROSITE-ProRule" id="PRU00175"/>
    </source>
</evidence>
<keyword evidence="8" id="KW-0479">Metal-binding</keyword>
<dbReference type="Pfam" id="PF26200">
    <property type="entry name" value="Rcat_RNF216"/>
    <property type="match status" value="2"/>
</dbReference>
<dbReference type="GO" id="GO:0031624">
    <property type="term" value="F:ubiquitin conjugating enzyme binding"/>
    <property type="evidence" value="ECO:0000318"/>
    <property type="project" value="GO_Central"/>
</dbReference>
<feature type="domain" description="RING-type" evidence="14">
    <location>
        <begin position="46"/>
        <end position="91"/>
    </location>
</feature>
<dbReference type="GO" id="GO:0061630">
    <property type="term" value="F:ubiquitin protein ligase activity"/>
    <property type="evidence" value="ECO:0000318"/>
    <property type="project" value="GO_Central"/>
</dbReference>
<dbReference type="PROSITE" id="PS51873">
    <property type="entry name" value="TRIAD"/>
    <property type="match status" value="2"/>
</dbReference>
<dbReference type="AlphaFoldDB" id="A0A072UWE7"/>
<keyword evidence="9" id="KW-0677">Repeat</keyword>
<evidence type="ECO:0000259" key="15">
    <source>
        <dbReference type="PROSITE" id="PS51873"/>
    </source>
</evidence>
<evidence type="ECO:0000256" key="1">
    <source>
        <dbReference type="ARBA" id="ARBA00001798"/>
    </source>
</evidence>
<reference evidence="16 18" key="1">
    <citation type="journal article" date="2011" name="Nature">
        <title>The Medicago genome provides insight into the evolution of rhizobial symbioses.</title>
        <authorList>
            <person name="Young N.D."/>
            <person name="Debelle F."/>
            <person name="Oldroyd G.E."/>
            <person name="Geurts R."/>
            <person name="Cannon S.B."/>
            <person name="Udvardi M.K."/>
            <person name="Benedito V.A."/>
            <person name="Mayer K.F."/>
            <person name="Gouzy J."/>
            <person name="Schoof H."/>
            <person name="Van de Peer Y."/>
            <person name="Proost S."/>
            <person name="Cook D.R."/>
            <person name="Meyers B.C."/>
            <person name="Spannagl M."/>
            <person name="Cheung F."/>
            <person name="De Mita S."/>
            <person name="Krishnakumar V."/>
            <person name="Gundlach H."/>
            <person name="Zhou S."/>
            <person name="Mudge J."/>
            <person name="Bharti A.K."/>
            <person name="Murray J.D."/>
            <person name="Naoumkina M.A."/>
            <person name="Rosen B."/>
            <person name="Silverstein K.A."/>
            <person name="Tang H."/>
            <person name="Rombauts S."/>
            <person name="Zhao P.X."/>
            <person name="Zhou P."/>
            <person name="Barbe V."/>
            <person name="Bardou P."/>
            <person name="Bechner M."/>
            <person name="Bellec A."/>
            <person name="Berger A."/>
            <person name="Berges H."/>
            <person name="Bidwell S."/>
            <person name="Bisseling T."/>
            <person name="Choisne N."/>
            <person name="Couloux A."/>
            <person name="Denny R."/>
            <person name="Deshpande S."/>
            <person name="Dai X."/>
            <person name="Doyle J.J."/>
            <person name="Dudez A.M."/>
            <person name="Farmer A.D."/>
            <person name="Fouteau S."/>
            <person name="Franken C."/>
            <person name="Gibelin C."/>
            <person name="Gish J."/>
            <person name="Goldstein S."/>
            <person name="Gonzalez A.J."/>
            <person name="Green P.J."/>
            <person name="Hallab A."/>
            <person name="Hartog M."/>
            <person name="Hua A."/>
            <person name="Humphray S.J."/>
            <person name="Jeong D.H."/>
            <person name="Jing Y."/>
            <person name="Jocker A."/>
            <person name="Kenton S.M."/>
            <person name="Kim D.J."/>
            <person name="Klee K."/>
            <person name="Lai H."/>
            <person name="Lang C."/>
            <person name="Lin S."/>
            <person name="Macmil S.L."/>
            <person name="Magdelenat G."/>
            <person name="Matthews L."/>
            <person name="McCorrison J."/>
            <person name="Monaghan E.L."/>
            <person name="Mun J.H."/>
            <person name="Najar F.Z."/>
            <person name="Nicholson C."/>
            <person name="Noirot C."/>
            <person name="O'Bleness M."/>
            <person name="Paule C.R."/>
            <person name="Poulain J."/>
            <person name="Prion F."/>
            <person name="Qin B."/>
            <person name="Qu C."/>
            <person name="Retzel E.F."/>
            <person name="Riddle C."/>
            <person name="Sallet E."/>
            <person name="Samain S."/>
            <person name="Samson N."/>
            <person name="Sanders I."/>
            <person name="Saurat O."/>
            <person name="Scarpelli C."/>
            <person name="Schiex T."/>
            <person name="Segurens B."/>
            <person name="Severin A.J."/>
            <person name="Sherrier D.J."/>
            <person name="Shi R."/>
            <person name="Sims S."/>
            <person name="Singer S.R."/>
            <person name="Sinharoy S."/>
            <person name="Sterck L."/>
            <person name="Viollet A."/>
            <person name="Wang B.B."/>
            <person name="Wang K."/>
            <person name="Wang M."/>
            <person name="Wang X."/>
            <person name="Warfsmann J."/>
            <person name="Weissenbach J."/>
            <person name="White D.D."/>
            <person name="White J.D."/>
            <person name="Wiley G.B."/>
            <person name="Wincker P."/>
            <person name="Xing Y."/>
            <person name="Yang L."/>
            <person name="Yao Z."/>
            <person name="Ying F."/>
            <person name="Zhai J."/>
            <person name="Zhou L."/>
            <person name="Zuber A."/>
            <person name="Denarie J."/>
            <person name="Dixon R.A."/>
            <person name="May G.D."/>
            <person name="Schwartz D.C."/>
            <person name="Rogers J."/>
            <person name="Quetier F."/>
            <person name="Town C.D."/>
            <person name="Roe B.A."/>
        </authorList>
    </citation>
    <scope>NUCLEOTIDE SEQUENCE [LARGE SCALE GENOMIC DNA]</scope>
    <source>
        <strain evidence="16">A17</strain>
        <strain evidence="17 18">cv. Jemalong A17</strain>
    </source>
</reference>
<dbReference type="GO" id="GO:0016567">
    <property type="term" value="P:protein ubiquitination"/>
    <property type="evidence" value="ECO:0007669"/>
    <property type="project" value="UniProtKB-UniPathway"/>
</dbReference>
<feature type="domain" description="RING-type" evidence="15">
    <location>
        <begin position="328"/>
        <end position="552"/>
    </location>
</feature>
<evidence type="ECO:0000313" key="16">
    <source>
        <dbReference type="EMBL" id="KEH34169.1"/>
    </source>
</evidence>
<accession>A0A072UWE7</accession>
<dbReference type="PROSITE" id="PS00518">
    <property type="entry name" value="ZF_RING_1"/>
    <property type="match status" value="1"/>
</dbReference>
<organism evidence="16 18">
    <name type="scientific">Medicago truncatula</name>
    <name type="common">Barrel medic</name>
    <name type="synonym">Medicago tribuloides</name>
    <dbReference type="NCBI Taxonomy" id="3880"/>
    <lineage>
        <taxon>Eukaryota</taxon>
        <taxon>Viridiplantae</taxon>
        <taxon>Streptophyta</taxon>
        <taxon>Embryophyta</taxon>
        <taxon>Tracheophyta</taxon>
        <taxon>Spermatophyta</taxon>
        <taxon>Magnoliopsida</taxon>
        <taxon>eudicotyledons</taxon>
        <taxon>Gunneridae</taxon>
        <taxon>Pentapetalae</taxon>
        <taxon>rosids</taxon>
        <taxon>fabids</taxon>
        <taxon>Fabales</taxon>
        <taxon>Fabaceae</taxon>
        <taxon>Papilionoideae</taxon>
        <taxon>50 kb inversion clade</taxon>
        <taxon>NPAAA clade</taxon>
        <taxon>Hologalegina</taxon>
        <taxon>IRL clade</taxon>
        <taxon>Trifolieae</taxon>
        <taxon>Medicago</taxon>
    </lineage>
</organism>
<dbReference type="CDD" id="cd22582">
    <property type="entry name" value="BRcat_RBR_unk"/>
    <property type="match status" value="2"/>
</dbReference>
<dbReference type="UniPathway" id="UPA00143"/>
<name>A0A072UWE7_MEDTR</name>
<dbReference type="FunFam" id="3.30.40.10:FF:000230">
    <property type="entry name" value="RBR-type E3 ubiquitin transferase"/>
    <property type="match status" value="1"/>
</dbReference>
<comment type="catalytic activity">
    <reaction evidence="1">
        <text>[E2 ubiquitin-conjugating enzyme]-S-ubiquitinyl-L-cysteine + [acceptor protein]-L-lysine = [E2 ubiquitin-conjugating enzyme]-L-cysteine + [acceptor protein]-N(6)-ubiquitinyl-L-lysine.</text>
        <dbReference type="EC" id="2.3.2.31"/>
    </reaction>
</comment>
<dbReference type="InterPro" id="IPR002867">
    <property type="entry name" value="IBR_dom"/>
</dbReference>
<dbReference type="SUPFAM" id="SSF57850">
    <property type="entry name" value="RING/U-box"/>
    <property type="match status" value="5"/>
</dbReference>
<dbReference type="InterPro" id="IPR013083">
    <property type="entry name" value="Znf_RING/FYVE/PHD"/>
</dbReference>
<dbReference type="EMBL" id="CM001219">
    <property type="protein sequence ID" value="KEH34169.1"/>
    <property type="molecule type" value="Genomic_DNA"/>
</dbReference>
<evidence type="ECO:0000256" key="10">
    <source>
        <dbReference type="ARBA" id="ARBA00022771"/>
    </source>
</evidence>
<dbReference type="InterPro" id="IPR001841">
    <property type="entry name" value="Znf_RING"/>
</dbReference>
<dbReference type="EnsemblPlants" id="KEH34169">
    <property type="protein sequence ID" value="KEH34169"/>
    <property type="gene ID" value="MTR_3g462570"/>
</dbReference>
<dbReference type="Proteomes" id="UP000002051">
    <property type="component" value="Chromosome 3"/>
</dbReference>
<dbReference type="PROSITE" id="PS50089">
    <property type="entry name" value="ZF_RING_2"/>
    <property type="match status" value="1"/>
</dbReference>
<dbReference type="EC" id="2.3.2.31" evidence="6"/>
<keyword evidence="11" id="KW-0833">Ubl conjugation pathway</keyword>
<dbReference type="GO" id="GO:0008270">
    <property type="term" value="F:zinc ion binding"/>
    <property type="evidence" value="ECO:0007669"/>
    <property type="project" value="UniProtKB-KW"/>
</dbReference>
<evidence type="ECO:0000313" key="17">
    <source>
        <dbReference type="EnsemblPlants" id="KEH34169"/>
    </source>
</evidence>
<keyword evidence="18" id="KW-1185">Reference proteome</keyword>
<dbReference type="CDD" id="cd22584">
    <property type="entry name" value="Rcat_RBR_unk"/>
    <property type="match status" value="2"/>
</dbReference>
<reference evidence="16 18" key="2">
    <citation type="journal article" date="2014" name="BMC Genomics">
        <title>An improved genome release (version Mt4.0) for the model legume Medicago truncatula.</title>
        <authorList>
            <person name="Tang H."/>
            <person name="Krishnakumar V."/>
            <person name="Bidwell S."/>
            <person name="Rosen B."/>
            <person name="Chan A."/>
            <person name="Zhou S."/>
            <person name="Gentzbittel L."/>
            <person name="Childs K.L."/>
            <person name="Yandell M."/>
            <person name="Gundlach H."/>
            <person name="Mayer K.F."/>
            <person name="Schwartz D.C."/>
            <person name="Town C.D."/>
        </authorList>
    </citation>
    <scope>GENOME REANNOTATION</scope>
    <source>
        <strain evidence="16">A17</strain>
        <strain evidence="17 18">cv. Jemalong A17</strain>
    </source>
</reference>
<evidence type="ECO:0000256" key="4">
    <source>
        <dbReference type="ARBA" id="ARBA00004906"/>
    </source>
</evidence>
<dbReference type="PANTHER" id="PTHR11685">
    <property type="entry name" value="RBR FAMILY RING FINGER AND IBR DOMAIN-CONTAINING"/>
    <property type="match status" value="1"/>
</dbReference>
<evidence type="ECO:0000256" key="5">
    <source>
        <dbReference type="ARBA" id="ARBA00005884"/>
    </source>
</evidence>
<dbReference type="GO" id="GO:0006511">
    <property type="term" value="P:ubiquitin-dependent protein catabolic process"/>
    <property type="evidence" value="ECO:0000318"/>
    <property type="project" value="GO_Central"/>
</dbReference>
<evidence type="ECO:0000256" key="8">
    <source>
        <dbReference type="ARBA" id="ARBA00022723"/>
    </source>
</evidence>
<evidence type="ECO:0000256" key="3">
    <source>
        <dbReference type="ARBA" id="ARBA00003976"/>
    </source>
</evidence>
<keyword evidence="7" id="KW-0808">Transferase</keyword>
<dbReference type="InterPro" id="IPR031127">
    <property type="entry name" value="E3_UB_ligase_RBR"/>
</dbReference>
<dbReference type="GO" id="GO:0000151">
    <property type="term" value="C:ubiquitin ligase complex"/>
    <property type="evidence" value="ECO:0000318"/>
    <property type="project" value="GO_Central"/>
</dbReference>
<dbReference type="HOGENOM" id="CLU_024357_0_0_1"/>
<dbReference type="SMART" id="SM00647">
    <property type="entry name" value="IBR"/>
    <property type="match status" value="3"/>
</dbReference>